<gene>
    <name evidence="2" type="ORF">PCON_06808</name>
</gene>
<dbReference type="GO" id="GO:0005680">
    <property type="term" value="C:anaphase-promoting complex"/>
    <property type="evidence" value="ECO:0007669"/>
    <property type="project" value="InterPro"/>
</dbReference>
<dbReference type="Proteomes" id="UP000018144">
    <property type="component" value="Unassembled WGS sequence"/>
</dbReference>
<dbReference type="STRING" id="1076935.U4LAN0"/>
<evidence type="ECO:0000256" key="1">
    <source>
        <dbReference type="SAM" id="MobiDB-lite"/>
    </source>
</evidence>
<dbReference type="OrthoDB" id="5320532at2759"/>
<dbReference type="Pfam" id="PF05841">
    <property type="entry name" value="Apc15p"/>
    <property type="match status" value="1"/>
</dbReference>
<feature type="compositionally biased region" description="Acidic residues" evidence="1">
    <location>
        <begin position="154"/>
        <end position="223"/>
    </location>
</feature>
<dbReference type="InterPro" id="IPR008402">
    <property type="entry name" value="APC_su15/mnd2"/>
</dbReference>
<evidence type="ECO:0000313" key="3">
    <source>
        <dbReference type="Proteomes" id="UP000018144"/>
    </source>
</evidence>
<protein>
    <submittedName>
        <fullName evidence="2">Uncharacterized protein</fullName>
    </submittedName>
</protein>
<feature type="region of interest" description="Disordered" evidence="1">
    <location>
        <begin position="29"/>
        <end position="59"/>
    </location>
</feature>
<keyword evidence="3" id="KW-1185">Reference proteome</keyword>
<name>U4LAN0_PYROM</name>
<dbReference type="GO" id="GO:0031145">
    <property type="term" value="P:anaphase-promoting complex-dependent catabolic process"/>
    <property type="evidence" value="ECO:0007669"/>
    <property type="project" value="InterPro"/>
</dbReference>
<reference evidence="2 3" key="1">
    <citation type="journal article" date="2013" name="PLoS Genet.">
        <title>The genome and development-dependent transcriptomes of Pyronema confluens: a window into fungal evolution.</title>
        <authorList>
            <person name="Traeger S."/>
            <person name="Altegoer F."/>
            <person name="Freitag M."/>
            <person name="Gabaldon T."/>
            <person name="Kempken F."/>
            <person name="Kumar A."/>
            <person name="Marcet-Houben M."/>
            <person name="Poggeler S."/>
            <person name="Stajich J.E."/>
            <person name="Nowrousian M."/>
        </authorList>
    </citation>
    <scope>NUCLEOTIDE SEQUENCE [LARGE SCALE GENOMIC DNA]</scope>
    <source>
        <strain evidence="3">CBS 100304</strain>
        <tissue evidence="2">Vegetative mycelium</tissue>
    </source>
</reference>
<feature type="compositionally biased region" description="Acidic residues" evidence="1">
    <location>
        <begin position="121"/>
        <end position="134"/>
    </location>
</feature>
<dbReference type="EMBL" id="HF935343">
    <property type="protein sequence ID" value="CCX07219.1"/>
    <property type="molecule type" value="Genomic_DNA"/>
</dbReference>
<evidence type="ECO:0000313" key="2">
    <source>
        <dbReference type="EMBL" id="CCX07219.1"/>
    </source>
</evidence>
<feature type="region of interest" description="Disordered" evidence="1">
    <location>
        <begin position="121"/>
        <end position="264"/>
    </location>
</feature>
<dbReference type="eggNOG" id="ENOG502S7CI">
    <property type="taxonomic scope" value="Eukaryota"/>
</dbReference>
<accession>U4LAN0</accession>
<sequence>MNCSLPLVTPRDSHSLWYTPTSTYSFAPAPTLPYNNNHRSQHPEGGPTLAGQNRDTRPKNAGLSALQQLELDEANVAARKLHIQRFGSTWIRPPGMAKTYQGELDEKAEREEAEAQEMMEDVDLPLDGTFDEGEDAAHGNRDLDADIPNGIDGSDLDGDIQTEADSFVGEEDDLDGDEADLDADIPEGEAETLWDDSDEEDDEDDEEEEISGSEVEEGSEIEEGASYASASHEHSTEPDSISNDGFDAEVSNHQVAFSHDERFPTVFEQGRQGYDWRARARYRRNRADHEMEVESD</sequence>
<dbReference type="AlphaFoldDB" id="U4LAN0"/>
<feature type="compositionally biased region" description="Basic and acidic residues" evidence="1">
    <location>
        <begin position="135"/>
        <end position="144"/>
    </location>
</feature>
<proteinExistence type="predicted"/>
<organism evidence="2 3">
    <name type="scientific">Pyronema omphalodes (strain CBS 100304)</name>
    <name type="common">Pyronema confluens</name>
    <dbReference type="NCBI Taxonomy" id="1076935"/>
    <lineage>
        <taxon>Eukaryota</taxon>
        <taxon>Fungi</taxon>
        <taxon>Dikarya</taxon>
        <taxon>Ascomycota</taxon>
        <taxon>Pezizomycotina</taxon>
        <taxon>Pezizomycetes</taxon>
        <taxon>Pezizales</taxon>
        <taxon>Pyronemataceae</taxon>
        <taxon>Pyronema</taxon>
    </lineage>
</organism>